<geneLocation type="mitochondrion" evidence="1"/>
<name>A0A101LW34_PICGL</name>
<organism evidence="1">
    <name type="scientific">Picea glauca</name>
    <name type="common">White spruce</name>
    <name type="synonym">Pinus glauca</name>
    <dbReference type="NCBI Taxonomy" id="3330"/>
    <lineage>
        <taxon>Eukaryota</taxon>
        <taxon>Viridiplantae</taxon>
        <taxon>Streptophyta</taxon>
        <taxon>Embryophyta</taxon>
        <taxon>Tracheophyta</taxon>
        <taxon>Spermatophyta</taxon>
        <taxon>Pinopsida</taxon>
        <taxon>Pinidae</taxon>
        <taxon>Conifers I</taxon>
        <taxon>Pinales</taxon>
        <taxon>Pinaceae</taxon>
        <taxon>Picea</taxon>
    </lineage>
</organism>
<accession>A0A101LW34</accession>
<proteinExistence type="predicted"/>
<dbReference type="EMBL" id="LKAM01000011">
    <property type="protein sequence ID" value="KUM46444.1"/>
    <property type="molecule type" value="Genomic_DNA"/>
</dbReference>
<keyword evidence="1" id="KW-0496">Mitochondrion</keyword>
<evidence type="ECO:0000313" key="1">
    <source>
        <dbReference type="EMBL" id="KUM46444.1"/>
    </source>
</evidence>
<sequence>MRTSDYVPLRGKNRAASPPRLLVRLIQRLVQHHRKAQFSLYGMVIHERNNIIRVGDSSCSTFQSRVEVEVSHRSVKEPEMSEILLVCTKGRAEGAFLVPPGNQAQAIWCSFSLLY</sequence>
<protein>
    <submittedName>
        <fullName evidence="1">Uncharacterized protein</fullName>
    </submittedName>
</protein>
<comment type="caution">
    <text evidence="1">The sequence shown here is derived from an EMBL/GenBank/DDBJ whole genome shotgun (WGS) entry which is preliminary data.</text>
</comment>
<gene>
    <name evidence="1" type="ORF">ABT39_MTgene1545</name>
</gene>
<reference evidence="1" key="1">
    <citation type="journal article" date="2015" name="Genome Biol. Evol.">
        <title>Organellar Genomes of White Spruce (Picea glauca): Assembly and Annotation.</title>
        <authorList>
            <person name="Jackman S.D."/>
            <person name="Warren R.L."/>
            <person name="Gibb E.A."/>
            <person name="Vandervalk B.P."/>
            <person name="Mohamadi H."/>
            <person name="Chu J."/>
            <person name="Raymond A."/>
            <person name="Pleasance S."/>
            <person name="Coope R."/>
            <person name="Wildung M.R."/>
            <person name="Ritland C.E."/>
            <person name="Bousquet J."/>
            <person name="Jones S.J."/>
            <person name="Bohlmann J."/>
            <person name="Birol I."/>
        </authorList>
    </citation>
    <scope>NUCLEOTIDE SEQUENCE [LARGE SCALE GENOMIC DNA]</scope>
    <source>
        <tissue evidence="1">Flushing bud</tissue>
    </source>
</reference>
<dbReference type="AlphaFoldDB" id="A0A101LW34"/>